<keyword evidence="2" id="KW-1185">Reference proteome</keyword>
<sequence length="750" mass="84365">MSTDNSAIVAAYEIDLWGNYAIVAALTLVSYEFMITFRHEYEFVWRRKWSAATWLFLANRYQMLSVNIGQAVPYNAALSTLIMAAFSALRVFALLDRAYITASVIFLLGVIAVVVALYQDSRITYQFVDDPVLGSSCYFEFLVSPSVVFYDACVDIMFNNCGRHSSRHDVDQDISSCKTSFLSRRERCSQRDAFALWHSIFRSFMHLESYGSPHYARYSQASYSRGSSSTYGKWTLRGPASTAHPSRASVLTFRIPSLSNSIGNLGEPLGDGEEILDDEPEEGGNGMASGDCANMVSISEGEDALDMLDIGTVKTEAGYALYVSSNNAAADPAAVSSLTSHYQCRTKSNEKRTYLEKLITHPCLVNRPCFFKLIAPVSDSASSETMTINATGPVIPHYTPAPATKEDLEYADLAVIDLSKANTSEGIKQLAEQARDAMRDKGFFYVINHGLSPEETTRVFDIADVVFTQTTEEEKEIYKSKPLETGSWEGFKKRQYWHIDGGALDQIETYHIHRDVNRNGHPEALRPVLPEIARFAQHNHFNVAYVILRLLAIGMELPEDTFVKQHEYNADSETYAMFMKYYPRSEEEEIKTNNVWLKGHTDFGSITILWSQPVAALQILSSDGKWRWVRHVDNALVVNVGDSMEFLSGGFYKATIHRVVQPPEDQRGYTRLGAYYFVLPDDNVRLVPVANSPVLQRYGTQRRFPDAEAPTAQAWRRSRTSAYGKTDLKKVQEGAVEEEYINGVLVKHYN</sequence>
<dbReference type="Proteomes" id="UP001148662">
    <property type="component" value="Unassembled WGS sequence"/>
</dbReference>
<name>A0ACC1TEZ3_9APHY</name>
<dbReference type="EMBL" id="JANHOG010000012">
    <property type="protein sequence ID" value="KAJ3559720.1"/>
    <property type="molecule type" value="Genomic_DNA"/>
</dbReference>
<comment type="caution">
    <text evidence="1">The sequence shown here is derived from an EMBL/GenBank/DDBJ whole genome shotgun (WGS) entry which is preliminary data.</text>
</comment>
<proteinExistence type="predicted"/>
<evidence type="ECO:0000313" key="1">
    <source>
        <dbReference type="EMBL" id="KAJ3559720.1"/>
    </source>
</evidence>
<protein>
    <submittedName>
        <fullName evidence="1">Uncharacterized protein</fullName>
    </submittedName>
</protein>
<organism evidence="1 2">
    <name type="scientific">Phlebia brevispora</name>
    <dbReference type="NCBI Taxonomy" id="194682"/>
    <lineage>
        <taxon>Eukaryota</taxon>
        <taxon>Fungi</taxon>
        <taxon>Dikarya</taxon>
        <taxon>Basidiomycota</taxon>
        <taxon>Agaricomycotina</taxon>
        <taxon>Agaricomycetes</taxon>
        <taxon>Polyporales</taxon>
        <taxon>Meruliaceae</taxon>
        <taxon>Phlebia</taxon>
    </lineage>
</organism>
<reference evidence="1" key="1">
    <citation type="submission" date="2022-07" db="EMBL/GenBank/DDBJ databases">
        <title>Genome Sequence of Phlebia brevispora.</title>
        <authorList>
            <person name="Buettner E."/>
        </authorList>
    </citation>
    <scope>NUCLEOTIDE SEQUENCE</scope>
    <source>
        <strain evidence="1">MPL23</strain>
    </source>
</reference>
<evidence type="ECO:0000313" key="2">
    <source>
        <dbReference type="Proteomes" id="UP001148662"/>
    </source>
</evidence>
<gene>
    <name evidence="1" type="ORF">NM688_g171</name>
</gene>
<accession>A0ACC1TEZ3</accession>